<evidence type="ECO:0000313" key="2">
    <source>
        <dbReference type="Proteomes" id="UP000317691"/>
    </source>
</evidence>
<dbReference type="PANTHER" id="PTHR12697">
    <property type="entry name" value="PBS LYASE HEAT-LIKE PROTEIN"/>
    <property type="match status" value="1"/>
</dbReference>
<dbReference type="EMBL" id="VBOZ01000008">
    <property type="protein sequence ID" value="TMQ66717.1"/>
    <property type="molecule type" value="Genomic_DNA"/>
</dbReference>
<evidence type="ECO:0000313" key="1">
    <source>
        <dbReference type="EMBL" id="TMQ66717.1"/>
    </source>
</evidence>
<dbReference type="SMART" id="SM00567">
    <property type="entry name" value="EZ_HEAT"/>
    <property type="match status" value="3"/>
</dbReference>
<dbReference type="InterPro" id="IPR016024">
    <property type="entry name" value="ARM-type_fold"/>
</dbReference>
<dbReference type="InterPro" id="IPR004155">
    <property type="entry name" value="PBS_lyase_HEAT"/>
</dbReference>
<protein>
    <submittedName>
        <fullName evidence="1">HEAT repeat domain-containing protein</fullName>
    </submittedName>
</protein>
<dbReference type="PANTHER" id="PTHR12697:SF5">
    <property type="entry name" value="DEOXYHYPUSINE HYDROXYLASE"/>
    <property type="match status" value="1"/>
</dbReference>
<dbReference type="Pfam" id="PF13646">
    <property type="entry name" value="HEAT_2"/>
    <property type="match status" value="1"/>
</dbReference>
<reference evidence="1 2" key="1">
    <citation type="journal article" date="2019" name="Nat. Microbiol.">
        <title>Mediterranean grassland soil C-N compound turnover is dependent on rainfall and depth, and is mediated by genomically divergent microorganisms.</title>
        <authorList>
            <person name="Diamond S."/>
            <person name="Andeer P.F."/>
            <person name="Li Z."/>
            <person name="Crits-Christoph A."/>
            <person name="Burstein D."/>
            <person name="Anantharaman K."/>
            <person name="Lane K.R."/>
            <person name="Thomas B.C."/>
            <person name="Pan C."/>
            <person name="Northen T.R."/>
            <person name="Banfield J.F."/>
        </authorList>
    </citation>
    <scope>NUCLEOTIDE SEQUENCE [LARGE SCALE GENOMIC DNA]</scope>
    <source>
        <strain evidence="1">WS_9</strain>
    </source>
</reference>
<gene>
    <name evidence="1" type="ORF">E6K79_02075</name>
</gene>
<sequence length="219" mass="24333">MERRPSRRHTGVTMIPKDAARLWEELRHREPEEKLEWIRELARNPTPDSIEVLLDVLKQESWFLRDQAARALATLGEGVVEPLIEYLNSGLWYTRTAAASALGRMGLPVSAAPLVALLKDPNRTVRDAARDALVLVCGNELGRFEVAVAIHALPERARRFALDGLATRNSGIAEQIADLMHDPALLGQADRRHLARAVGEDGLRWEDVIGDEGAERESG</sequence>
<dbReference type="AlphaFoldDB" id="A0A538TSW7"/>
<dbReference type="GO" id="GO:0016491">
    <property type="term" value="F:oxidoreductase activity"/>
    <property type="evidence" value="ECO:0007669"/>
    <property type="project" value="TreeGrafter"/>
</dbReference>
<organism evidence="1 2">
    <name type="scientific">Eiseniibacteriota bacterium</name>
    <dbReference type="NCBI Taxonomy" id="2212470"/>
    <lineage>
        <taxon>Bacteria</taxon>
        <taxon>Candidatus Eiseniibacteriota</taxon>
    </lineage>
</organism>
<name>A0A538TSW7_UNCEI</name>
<dbReference type="InterPro" id="IPR011989">
    <property type="entry name" value="ARM-like"/>
</dbReference>
<accession>A0A538TSW7</accession>
<dbReference type="Proteomes" id="UP000317691">
    <property type="component" value="Unassembled WGS sequence"/>
</dbReference>
<dbReference type="Gene3D" id="1.25.10.10">
    <property type="entry name" value="Leucine-rich Repeat Variant"/>
    <property type="match status" value="1"/>
</dbReference>
<dbReference type="SUPFAM" id="SSF48371">
    <property type="entry name" value="ARM repeat"/>
    <property type="match status" value="1"/>
</dbReference>
<proteinExistence type="predicted"/>
<comment type="caution">
    <text evidence="1">The sequence shown here is derived from an EMBL/GenBank/DDBJ whole genome shotgun (WGS) entry which is preliminary data.</text>
</comment>